<keyword evidence="2" id="KW-1185">Reference proteome</keyword>
<proteinExistence type="predicted"/>
<organism evidence="1 2">
    <name type="scientific">Crucibulum laeve</name>
    <dbReference type="NCBI Taxonomy" id="68775"/>
    <lineage>
        <taxon>Eukaryota</taxon>
        <taxon>Fungi</taxon>
        <taxon>Dikarya</taxon>
        <taxon>Basidiomycota</taxon>
        <taxon>Agaricomycotina</taxon>
        <taxon>Agaricomycetes</taxon>
        <taxon>Agaricomycetidae</taxon>
        <taxon>Agaricales</taxon>
        <taxon>Agaricineae</taxon>
        <taxon>Nidulariaceae</taxon>
        <taxon>Crucibulum</taxon>
    </lineage>
</organism>
<evidence type="ECO:0000313" key="1">
    <source>
        <dbReference type="EMBL" id="TFK31980.1"/>
    </source>
</evidence>
<sequence length="68" mass="8153">MTFIIFTIFDNIHYLHIRQHSSPSSTAYSVSWHYDHHTFCATASSFQHHRRRAPDLSRYTYILRLSLL</sequence>
<evidence type="ECO:0000313" key="2">
    <source>
        <dbReference type="Proteomes" id="UP000308652"/>
    </source>
</evidence>
<gene>
    <name evidence="1" type="ORF">BDQ12DRAFT_693217</name>
</gene>
<reference evidence="1 2" key="1">
    <citation type="journal article" date="2019" name="Nat. Ecol. Evol.">
        <title>Megaphylogeny resolves global patterns of mushroom evolution.</title>
        <authorList>
            <person name="Varga T."/>
            <person name="Krizsan K."/>
            <person name="Foldi C."/>
            <person name="Dima B."/>
            <person name="Sanchez-Garcia M."/>
            <person name="Sanchez-Ramirez S."/>
            <person name="Szollosi G.J."/>
            <person name="Szarkandi J.G."/>
            <person name="Papp V."/>
            <person name="Albert L."/>
            <person name="Andreopoulos W."/>
            <person name="Angelini C."/>
            <person name="Antonin V."/>
            <person name="Barry K.W."/>
            <person name="Bougher N.L."/>
            <person name="Buchanan P."/>
            <person name="Buyck B."/>
            <person name="Bense V."/>
            <person name="Catcheside P."/>
            <person name="Chovatia M."/>
            <person name="Cooper J."/>
            <person name="Damon W."/>
            <person name="Desjardin D."/>
            <person name="Finy P."/>
            <person name="Geml J."/>
            <person name="Haridas S."/>
            <person name="Hughes K."/>
            <person name="Justo A."/>
            <person name="Karasinski D."/>
            <person name="Kautmanova I."/>
            <person name="Kiss B."/>
            <person name="Kocsube S."/>
            <person name="Kotiranta H."/>
            <person name="LaButti K.M."/>
            <person name="Lechner B.E."/>
            <person name="Liimatainen K."/>
            <person name="Lipzen A."/>
            <person name="Lukacs Z."/>
            <person name="Mihaltcheva S."/>
            <person name="Morgado L.N."/>
            <person name="Niskanen T."/>
            <person name="Noordeloos M.E."/>
            <person name="Ohm R.A."/>
            <person name="Ortiz-Santana B."/>
            <person name="Ovrebo C."/>
            <person name="Racz N."/>
            <person name="Riley R."/>
            <person name="Savchenko A."/>
            <person name="Shiryaev A."/>
            <person name="Soop K."/>
            <person name="Spirin V."/>
            <person name="Szebenyi C."/>
            <person name="Tomsovsky M."/>
            <person name="Tulloss R.E."/>
            <person name="Uehling J."/>
            <person name="Grigoriev I.V."/>
            <person name="Vagvolgyi C."/>
            <person name="Papp T."/>
            <person name="Martin F.M."/>
            <person name="Miettinen O."/>
            <person name="Hibbett D.S."/>
            <person name="Nagy L.G."/>
        </authorList>
    </citation>
    <scope>NUCLEOTIDE SEQUENCE [LARGE SCALE GENOMIC DNA]</scope>
    <source>
        <strain evidence="1 2">CBS 166.37</strain>
    </source>
</reference>
<name>A0A5C3LGT1_9AGAR</name>
<dbReference type="AlphaFoldDB" id="A0A5C3LGT1"/>
<dbReference type="Proteomes" id="UP000308652">
    <property type="component" value="Unassembled WGS sequence"/>
</dbReference>
<protein>
    <submittedName>
        <fullName evidence="1">Uncharacterized protein</fullName>
    </submittedName>
</protein>
<dbReference type="EMBL" id="ML213692">
    <property type="protein sequence ID" value="TFK31980.1"/>
    <property type="molecule type" value="Genomic_DNA"/>
</dbReference>
<accession>A0A5C3LGT1</accession>